<organism evidence="1 2">
    <name type="scientific">Parathielavia hyrcaniae</name>
    <dbReference type="NCBI Taxonomy" id="113614"/>
    <lineage>
        <taxon>Eukaryota</taxon>
        <taxon>Fungi</taxon>
        <taxon>Dikarya</taxon>
        <taxon>Ascomycota</taxon>
        <taxon>Pezizomycotina</taxon>
        <taxon>Sordariomycetes</taxon>
        <taxon>Sordariomycetidae</taxon>
        <taxon>Sordariales</taxon>
        <taxon>Chaetomiaceae</taxon>
        <taxon>Parathielavia</taxon>
    </lineage>
</organism>
<accession>A0AAN6T4W0</accession>
<reference evidence="1" key="2">
    <citation type="submission" date="2023-05" db="EMBL/GenBank/DDBJ databases">
        <authorList>
            <consortium name="Lawrence Berkeley National Laboratory"/>
            <person name="Steindorff A."/>
            <person name="Hensen N."/>
            <person name="Bonometti L."/>
            <person name="Westerberg I."/>
            <person name="Brannstrom I.O."/>
            <person name="Guillou S."/>
            <person name="Cros-Aarteil S."/>
            <person name="Calhoun S."/>
            <person name="Haridas S."/>
            <person name="Kuo A."/>
            <person name="Mondo S."/>
            <person name="Pangilinan J."/>
            <person name="Riley R."/>
            <person name="Labutti K."/>
            <person name="Andreopoulos B."/>
            <person name="Lipzen A."/>
            <person name="Chen C."/>
            <person name="Yanf M."/>
            <person name="Daum C."/>
            <person name="Ng V."/>
            <person name="Clum A."/>
            <person name="Ohm R."/>
            <person name="Martin F."/>
            <person name="Silar P."/>
            <person name="Natvig D."/>
            <person name="Lalanne C."/>
            <person name="Gautier V."/>
            <person name="Ament-Velasquez S.L."/>
            <person name="Kruys A."/>
            <person name="Hutchinson M.I."/>
            <person name="Powell A.J."/>
            <person name="Barry K."/>
            <person name="Miller A.N."/>
            <person name="Grigoriev I.V."/>
            <person name="Debuchy R."/>
            <person name="Gladieux P."/>
            <person name="Thoren M.H."/>
            <person name="Johannesson H."/>
        </authorList>
    </citation>
    <scope>NUCLEOTIDE SEQUENCE</scope>
    <source>
        <strain evidence="1">CBS 757.83</strain>
    </source>
</reference>
<evidence type="ECO:0000313" key="1">
    <source>
        <dbReference type="EMBL" id="KAK4104127.1"/>
    </source>
</evidence>
<reference evidence="1" key="1">
    <citation type="journal article" date="2023" name="Mol. Phylogenet. Evol.">
        <title>Genome-scale phylogeny and comparative genomics of the fungal order Sordariales.</title>
        <authorList>
            <person name="Hensen N."/>
            <person name="Bonometti L."/>
            <person name="Westerberg I."/>
            <person name="Brannstrom I.O."/>
            <person name="Guillou S."/>
            <person name="Cros-Aarteil S."/>
            <person name="Calhoun S."/>
            <person name="Haridas S."/>
            <person name="Kuo A."/>
            <person name="Mondo S."/>
            <person name="Pangilinan J."/>
            <person name="Riley R."/>
            <person name="LaButti K."/>
            <person name="Andreopoulos B."/>
            <person name="Lipzen A."/>
            <person name="Chen C."/>
            <person name="Yan M."/>
            <person name="Daum C."/>
            <person name="Ng V."/>
            <person name="Clum A."/>
            <person name="Steindorff A."/>
            <person name="Ohm R.A."/>
            <person name="Martin F."/>
            <person name="Silar P."/>
            <person name="Natvig D.O."/>
            <person name="Lalanne C."/>
            <person name="Gautier V."/>
            <person name="Ament-Velasquez S.L."/>
            <person name="Kruys A."/>
            <person name="Hutchinson M.I."/>
            <person name="Powell A.J."/>
            <person name="Barry K."/>
            <person name="Miller A.N."/>
            <person name="Grigoriev I.V."/>
            <person name="Debuchy R."/>
            <person name="Gladieux P."/>
            <person name="Hiltunen Thoren M."/>
            <person name="Johannesson H."/>
        </authorList>
    </citation>
    <scope>NUCLEOTIDE SEQUENCE</scope>
    <source>
        <strain evidence="1">CBS 757.83</strain>
    </source>
</reference>
<proteinExistence type="predicted"/>
<dbReference type="EMBL" id="MU863627">
    <property type="protein sequence ID" value="KAK4104127.1"/>
    <property type="molecule type" value="Genomic_DNA"/>
</dbReference>
<protein>
    <submittedName>
        <fullName evidence="1">Uncharacterized protein</fullName>
    </submittedName>
</protein>
<name>A0AAN6T4W0_9PEZI</name>
<dbReference type="Proteomes" id="UP001305647">
    <property type="component" value="Unassembled WGS sequence"/>
</dbReference>
<keyword evidence="2" id="KW-1185">Reference proteome</keyword>
<gene>
    <name evidence="1" type="ORF">N658DRAFT_466069</name>
</gene>
<sequence length="148" mass="16506">MGCSESKPTTSSAPGTCIVNEDRCGEEGVCGRVAAGNRRVCAGHLCQYRRNPNERRCGQLPRRLAGRFIYTSAGWYPDHAESAYCNKHKQHNCLAFTSDNVRCYACKTPGKPYCRTHVDVMCRWNAGDGSLCPERIHPMSKYCGGHTW</sequence>
<evidence type="ECO:0000313" key="2">
    <source>
        <dbReference type="Proteomes" id="UP001305647"/>
    </source>
</evidence>
<dbReference type="AlphaFoldDB" id="A0AAN6T4W0"/>
<comment type="caution">
    <text evidence="1">The sequence shown here is derived from an EMBL/GenBank/DDBJ whole genome shotgun (WGS) entry which is preliminary data.</text>
</comment>